<sequence length="77" mass="8415">MSNSSPLDVIVGVLMGFGLTLRRLNSLEKWSANSSTSRGRGQSRGATPALFVPVNATRGRGHGRPRRTGEEHHPFRM</sequence>
<accession>A0ACB9EGG6</accession>
<name>A0ACB9EGG6_ARCLA</name>
<dbReference type="Proteomes" id="UP001055879">
    <property type="component" value="Linkage Group LG02"/>
</dbReference>
<dbReference type="EMBL" id="CM042048">
    <property type="protein sequence ID" value="KAI3758123.1"/>
    <property type="molecule type" value="Genomic_DNA"/>
</dbReference>
<comment type="caution">
    <text evidence="1">The sequence shown here is derived from an EMBL/GenBank/DDBJ whole genome shotgun (WGS) entry which is preliminary data.</text>
</comment>
<evidence type="ECO:0000313" key="2">
    <source>
        <dbReference type="Proteomes" id="UP001055879"/>
    </source>
</evidence>
<proteinExistence type="predicted"/>
<reference evidence="1 2" key="2">
    <citation type="journal article" date="2022" name="Mol. Ecol. Resour.">
        <title>The genomes of chicory, endive, great burdock and yacon provide insights into Asteraceae paleo-polyploidization history and plant inulin production.</title>
        <authorList>
            <person name="Fan W."/>
            <person name="Wang S."/>
            <person name="Wang H."/>
            <person name="Wang A."/>
            <person name="Jiang F."/>
            <person name="Liu H."/>
            <person name="Zhao H."/>
            <person name="Xu D."/>
            <person name="Zhang Y."/>
        </authorList>
    </citation>
    <scope>NUCLEOTIDE SEQUENCE [LARGE SCALE GENOMIC DNA]</scope>
    <source>
        <strain evidence="2">cv. Niubang</strain>
    </source>
</reference>
<gene>
    <name evidence="1" type="ORF">L6452_05673</name>
</gene>
<organism evidence="1 2">
    <name type="scientific">Arctium lappa</name>
    <name type="common">Greater burdock</name>
    <name type="synonym">Lappa major</name>
    <dbReference type="NCBI Taxonomy" id="4217"/>
    <lineage>
        <taxon>Eukaryota</taxon>
        <taxon>Viridiplantae</taxon>
        <taxon>Streptophyta</taxon>
        <taxon>Embryophyta</taxon>
        <taxon>Tracheophyta</taxon>
        <taxon>Spermatophyta</taxon>
        <taxon>Magnoliopsida</taxon>
        <taxon>eudicotyledons</taxon>
        <taxon>Gunneridae</taxon>
        <taxon>Pentapetalae</taxon>
        <taxon>asterids</taxon>
        <taxon>campanulids</taxon>
        <taxon>Asterales</taxon>
        <taxon>Asteraceae</taxon>
        <taxon>Carduoideae</taxon>
        <taxon>Cardueae</taxon>
        <taxon>Arctiinae</taxon>
        <taxon>Arctium</taxon>
    </lineage>
</organism>
<reference evidence="2" key="1">
    <citation type="journal article" date="2022" name="Mol. Ecol. Resour.">
        <title>The genomes of chicory, endive, great burdock and yacon provide insights into Asteraceae palaeo-polyploidization history and plant inulin production.</title>
        <authorList>
            <person name="Fan W."/>
            <person name="Wang S."/>
            <person name="Wang H."/>
            <person name="Wang A."/>
            <person name="Jiang F."/>
            <person name="Liu H."/>
            <person name="Zhao H."/>
            <person name="Xu D."/>
            <person name="Zhang Y."/>
        </authorList>
    </citation>
    <scope>NUCLEOTIDE SEQUENCE [LARGE SCALE GENOMIC DNA]</scope>
    <source>
        <strain evidence="2">cv. Niubang</strain>
    </source>
</reference>
<protein>
    <submittedName>
        <fullName evidence="1">Uncharacterized protein</fullName>
    </submittedName>
</protein>
<keyword evidence="2" id="KW-1185">Reference proteome</keyword>
<evidence type="ECO:0000313" key="1">
    <source>
        <dbReference type="EMBL" id="KAI3758123.1"/>
    </source>
</evidence>